<dbReference type="EMBL" id="QKVK01000005">
    <property type="protein sequence ID" value="PZF76676.1"/>
    <property type="molecule type" value="Genomic_DNA"/>
</dbReference>
<evidence type="ECO:0000259" key="1">
    <source>
        <dbReference type="Pfam" id="PF20254"/>
    </source>
</evidence>
<proteinExistence type="predicted"/>
<name>A0A2W2BTA0_9HYPH</name>
<dbReference type="InterPro" id="IPR046540">
    <property type="entry name" value="DMFA2_C"/>
</dbReference>
<dbReference type="Pfam" id="PF20254">
    <property type="entry name" value="DMFA2_C"/>
    <property type="match status" value="1"/>
</dbReference>
<feature type="domain" description="N,N-dimethylformamidase beta subunit-like C-terminal" evidence="1">
    <location>
        <begin position="69"/>
        <end position="514"/>
    </location>
</feature>
<protein>
    <recommendedName>
        <fullName evidence="1">N,N-dimethylformamidase beta subunit-like C-terminal domain-containing protein</fullName>
    </recommendedName>
</protein>
<gene>
    <name evidence="2" type="ORF">DK847_12860</name>
</gene>
<dbReference type="AlphaFoldDB" id="A0A2W2BTA0"/>
<keyword evidence="3" id="KW-1185">Reference proteome</keyword>
<sequence>MSADRSEAWRREAVLGIYAERPFREPPAQPRIWSYCDQLSYAPGETVKVSICTNADLCDVDVIRDGHTPERVFSRSDLRGAWHDTPNDCSVVGCGWPVSLEIPVAPDWPSGGYILRTRVDGDMHEHFFIVRPRDGIDRRGRLLLIAATATWTAYNDWGGSNHYQGYCGPKGDRFSPVLSTQRPLAKGFVSLPPDAPRAVLLDDPPINSEPRYPHMEWAYANGYSKKYMSSGWASFERHFVTWAEAEGYALDIISQTDLQYRPRLIEGYSCIALVGHDEYWSWEMRDAIDAWVEKGGRIARFAGNFMWQIRLSDEGRTQTCYKYIARDEDPFMQEGPRERVTESWEAPEIGRPGAASFGLNATHGLYASWSGCSPRGAKGFPVYRPEHWAFANTGLYYGDILGGASRIFGYEVDGLPYEIRGGLPHVADPSLAPEGIEILALGLAATIEEGSTILPGRSFLGTEDGEYVASVLTGRKDTAAIEATKRGCGMIVHFPKGRGEVFHAGSSDWIIGLTRKDEIVAMVTRNVLNRFLVSR</sequence>
<accession>A0A2W2BTA0</accession>
<comment type="caution">
    <text evidence="2">The sequence shown here is derived from an EMBL/GenBank/DDBJ whole genome shotgun (WGS) entry which is preliminary data.</text>
</comment>
<evidence type="ECO:0000313" key="2">
    <source>
        <dbReference type="EMBL" id="PZF76676.1"/>
    </source>
</evidence>
<dbReference type="Proteomes" id="UP000248795">
    <property type="component" value="Unassembled WGS sequence"/>
</dbReference>
<reference evidence="3" key="1">
    <citation type="submission" date="2018-06" db="EMBL/GenBank/DDBJ databases">
        <title>Aestuariibacter litoralis strain KCTC 52945T.</title>
        <authorList>
            <person name="Li X."/>
            <person name="Salam N."/>
            <person name="Li J.-L."/>
            <person name="Chen Y.-M."/>
            <person name="Yang Z.-W."/>
            <person name="Zhang L.-Y."/>
            <person name="Han M.-X."/>
            <person name="Xiao M."/>
            <person name="Li W.-J."/>
        </authorList>
    </citation>
    <scope>NUCLEOTIDE SEQUENCE [LARGE SCALE GENOMIC DNA]</scope>
    <source>
        <strain evidence="3">KCTC 52945</strain>
    </source>
</reference>
<organism evidence="2 3">
    <name type="scientific">Aestuariivirga litoralis</name>
    <dbReference type="NCBI Taxonomy" id="2650924"/>
    <lineage>
        <taxon>Bacteria</taxon>
        <taxon>Pseudomonadati</taxon>
        <taxon>Pseudomonadota</taxon>
        <taxon>Alphaproteobacteria</taxon>
        <taxon>Hyphomicrobiales</taxon>
        <taxon>Aestuariivirgaceae</taxon>
        <taxon>Aestuariivirga</taxon>
    </lineage>
</organism>
<evidence type="ECO:0000313" key="3">
    <source>
        <dbReference type="Proteomes" id="UP000248795"/>
    </source>
</evidence>
<dbReference type="RefSeq" id="WP_111198913.1">
    <property type="nucleotide sequence ID" value="NZ_QKVK01000005.1"/>
</dbReference>